<accession>A0A1F7U446</accession>
<keyword evidence="1" id="KW-1133">Transmembrane helix</keyword>
<dbReference type="EMBL" id="MGDZ01000043">
    <property type="protein sequence ID" value="OGL73043.1"/>
    <property type="molecule type" value="Genomic_DNA"/>
</dbReference>
<dbReference type="Proteomes" id="UP000176303">
    <property type="component" value="Unassembled WGS sequence"/>
</dbReference>
<feature type="transmembrane region" description="Helical" evidence="1">
    <location>
        <begin position="7"/>
        <end position="30"/>
    </location>
</feature>
<evidence type="ECO:0000256" key="1">
    <source>
        <dbReference type="SAM" id="Phobius"/>
    </source>
</evidence>
<name>A0A1F7U446_9BACT</name>
<comment type="caution">
    <text evidence="2">The sequence shown here is derived from an EMBL/GenBank/DDBJ whole genome shotgun (WGS) entry which is preliminary data.</text>
</comment>
<evidence type="ECO:0000313" key="3">
    <source>
        <dbReference type="Proteomes" id="UP000176303"/>
    </source>
</evidence>
<dbReference type="STRING" id="1802391.A3D72_02370"/>
<evidence type="ECO:0008006" key="4">
    <source>
        <dbReference type="Google" id="ProtNLM"/>
    </source>
</evidence>
<gene>
    <name evidence="2" type="ORF">A3D72_02370</name>
</gene>
<keyword evidence="1" id="KW-0812">Transmembrane</keyword>
<protein>
    <recommendedName>
        <fullName evidence="4">Transmembrane protein</fullName>
    </recommendedName>
</protein>
<proteinExistence type="predicted"/>
<sequence length="101" mass="11520">MDPKFVKLLLGVVTVAVTIVGILAIGWILLVTPRPCVQFTAYGYDTNRCAREEQCYEHTDQSRVQCYAAVAAKRKDQKICDNLLLIRDRKKCRQKASEIYP</sequence>
<dbReference type="AlphaFoldDB" id="A0A1F7U446"/>
<reference evidence="2 3" key="1">
    <citation type="journal article" date="2016" name="Nat. Commun.">
        <title>Thousands of microbial genomes shed light on interconnected biogeochemical processes in an aquifer system.</title>
        <authorList>
            <person name="Anantharaman K."/>
            <person name="Brown C.T."/>
            <person name="Hug L.A."/>
            <person name="Sharon I."/>
            <person name="Castelle C.J."/>
            <person name="Probst A.J."/>
            <person name="Thomas B.C."/>
            <person name="Singh A."/>
            <person name="Wilkins M.J."/>
            <person name="Karaoz U."/>
            <person name="Brodie E.L."/>
            <person name="Williams K.H."/>
            <person name="Hubbard S.S."/>
            <person name="Banfield J.F."/>
        </authorList>
    </citation>
    <scope>NUCLEOTIDE SEQUENCE [LARGE SCALE GENOMIC DNA]</scope>
</reference>
<organism evidence="2 3">
    <name type="scientific">Candidatus Uhrbacteria bacterium RIFCSPHIGHO2_02_FULL_57_19</name>
    <dbReference type="NCBI Taxonomy" id="1802391"/>
    <lineage>
        <taxon>Bacteria</taxon>
        <taxon>Candidatus Uhriibacteriota</taxon>
    </lineage>
</organism>
<keyword evidence="1" id="KW-0472">Membrane</keyword>
<evidence type="ECO:0000313" key="2">
    <source>
        <dbReference type="EMBL" id="OGL73043.1"/>
    </source>
</evidence>